<dbReference type="Proteomes" id="UP000283878">
    <property type="component" value="Unassembled WGS sequence"/>
</dbReference>
<feature type="domain" description="HEPN AbiU2-like" evidence="1">
    <location>
        <begin position="6"/>
        <end position="138"/>
    </location>
</feature>
<proteinExistence type="predicted"/>
<reference evidence="2 3" key="1">
    <citation type="journal article" date="2018" name="AMB Express">
        <title>Occurrence and significance of pathogenicity and fitness islands in environmental vibrios.</title>
        <authorList>
            <person name="Klein S."/>
            <person name="Pipes S."/>
            <person name="Lovell C.R."/>
        </authorList>
    </citation>
    <scope>NUCLEOTIDE SEQUENCE [LARGE SCALE GENOMIC DNA]</scope>
    <source>
        <strain evidence="2 3">JBS-8-11-1</strain>
    </source>
</reference>
<sequence length="191" mass="22082">MNQSKQELKRDLVRVKEKLTHLNSDLTLYNQLFSDRENVQVLNSSGALVFHRFQQCLIDSIYMSISRLLDPAKTMGSKNLSFAYLASEFGLQGDTEVAEEIGLAITQYQDSKLKDYRNKVLSHNDHKTEKLDFYPFNIVLITELLHRFWKIVSLIEFKAGLVKENYTMSLEVIFPGDICGEALLCKLRERI</sequence>
<comment type="caution">
    <text evidence="2">The sequence shown here is derived from an EMBL/GenBank/DDBJ whole genome shotgun (WGS) entry which is preliminary data.</text>
</comment>
<dbReference type="AlphaFoldDB" id="A0AAX1XFY0"/>
<gene>
    <name evidence="2" type="ORF">CYQ91_24200</name>
</gene>
<protein>
    <recommendedName>
        <fullName evidence="1">HEPN AbiU2-like domain-containing protein</fullName>
    </recommendedName>
</protein>
<organism evidence="2 3">
    <name type="scientific">Vibrio diabolicus</name>
    <dbReference type="NCBI Taxonomy" id="50719"/>
    <lineage>
        <taxon>Bacteria</taxon>
        <taxon>Pseudomonadati</taxon>
        <taxon>Pseudomonadota</taxon>
        <taxon>Gammaproteobacteria</taxon>
        <taxon>Vibrionales</taxon>
        <taxon>Vibrionaceae</taxon>
        <taxon>Vibrio</taxon>
        <taxon>Vibrio diabolicus subgroup</taxon>
    </lineage>
</organism>
<evidence type="ECO:0000313" key="3">
    <source>
        <dbReference type="Proteomes" id="UP000283878"/>
    </source>
</evidence>
<name>A0AAX1XFY0_9VIBR</name>
<dbReference type="Pfam" id="PF18734">
    <property type="entry name" value="HEPN_AbiU2"/>
    <property type="match status" value="1"/>
</dbReference>
<dbReference type="EMBL" id="PKPZ01000049">
    <property type="protein sequence ID" value="RPB31789.1"/>
    <property type="molecule type" value="Genomic_DNA"/>
</dbReference>
<evidence type="ECO:0000259" key="1">
    <source>
        <dbReference type="Pfam" id="PF18734"/>
    </source>
</evidence>
<accession>A0AAX1XFY0</accession>
<dbReference type="InterPro" id="IPR040704">
    <property type="entry name" value="HEPN_AbiU2"/>
</dbReference>
<evidence type="ECO:0000313" key="2">
    <source>
        <dbReference type="EMBL" id="RPB31789.1"/>
    </source>
</evidence>
<dbReference type="RefSeq" id="WP_124009251.1">
    <property type="nucleotide sequence ID" value="NZ_PKPZ01000049.1"/>
</dbReference>